<evidence type="ECO:0000313" key="2">
    <source>
        <dbReference type="EMBL" id="VVN45010.1"/>
    </source>
</evidence>
<dbReference type="PANTHER" id="PTHR30222:SF12">
    <property type="entry name" value="NORSPERMIDINE SENSOR"/>
    <property type="match status" value="1"/>
</dbReference>
<dbReference type="Proteomes" id="UP000344274">
    <property type="component" value="Unassembled WGS sequence"/>
</dbReference>
<organism evidence="2 3">
    <name type="scientific">Pseudomonas fluorescens</name>
    <dbReference type="NCBI Taxonomy" id="294"/>
    <lineage>
        <taxon>Bacteria</taxon>
        <taxon>Pseudomonadati</taxon>
        <taxon>Pseudomonadota</taxon>
        <taxon>Gammaproteobacteria</taxon>
        <taxon>Pseudomonadales</taxon>
        <taxon>Pseudomonadaceae</taxon>
        <taxon>Pseudomonas</taxon>
    </lineage>
</organism>
<sequence length="92" mass="10189">MLAIPKGAKNPEDAYTFINYLLQPQVIAPVSDFVGYPNPNKDATELVDPAIRNNPNLYPTDAAMGTLYTLQPLPRDAERARTRAWTKIKSGT</sequence>
<dbReference type="Pfam" id="PF13416">
    <property type="entry name" value="SBP_bac_8"/>
    <property type="match status" value="1"/>
</dbReference>
<evidence type="ECO:0000256" key="1">
    <source>
        <dbReference type="ARBA" id="ARBA00022729"/>
    </source>
</evidence>
<dbReference type="EMBL" id="CABVHB010000096">
    <property type="protein sequence ID" value="VVN45010.1"/>
    <property type="molecule type" value="Genomic_DNA"/>
</dbReference>
<protein>
    <submittedName>
        <fullName evidence="2">Putrescine-binding periplasmic protein SpuD</fullName>
    </submittedName>
</protein>
<dbReference type="SUPFAM" id="SSF53850">
    <property type="entry name" value="Periplasmic binding protein-like II"/>
    <property type="match status" value="1"/>
</dbReference>
<dbReference type="PANTHER" id="PTHR30222">
    <property type="entry name" value="SPERMIDINE/PUTRESCINE-BINDING PERIPLASMIC PROTEIN"/>
    <property type="match status" value="1"/>
</dbReference>
<keyword evidence="1" id="KW-0732">Signal</keyword>
<proteinExistence type="predicted"/>
<dbReference type="InterPro" id="IPR006059">
    <property type="entry name" value="SBP"/>
</dbReference>
<gene>
    <name evidence="2" type="primary">spuD_10</name>
    <name evidence="2" type="ORF">PS673_05674</name>
</gene>
<dbReference type="Gene3D" id="3.40.190.10">
    <property type="entry name" value="Periplasmic binding protein-like II"/>
    <property type="match status" value="1"/>
</dbReference>
<reference evidence="2 3" key="1">
    <citation type="submission" date="2019-09" db="EMBL/GenBank/DDBJ databases">
        <authorList>
            <person name="Chandra G."/>
            <person name="Truman W A."/>
        </authorList>
    </citation>
    <scope>NUCLEOTIDE SEQUENCE [LARGE SCALE GENOMIC DNA]</scope>
    <source>
        <strain evidence="2">PS673</strain>
    </source>
</reference>
<dbReference type="AlphaFoldDB" id="A0A5E6XV32"/>
<evidence type="ECO:0000313" key="3">
    <source>
        <dbReference type="Proteomes" id="UP000344274"/>
    </source>
</evidence>
<accession>A0A5E6XV32</accession>
<name>A0A5E6XV32_PSEFL</name>